<evidence type="ECO:0000313" key="4">
    <source>
        <dbReference type="WormBase" id="CBG27225"/>
    </source>
</evidence>
<accession>B6IFU8</accession>
<dbReference type="GeneID" id="68918681"/>
<evidence type="ECO:0000313" key="3">
    <source>
        <dbReference type="Proteomes" id="UP000008549"/>
    </source>
</evidence>
<reference evidence="2 3" key="2">
    <citation type="journal article" date="2011" name="PLoS Genet.">
        <title>Caenorhabditis briggsae recombinant inbred line genotypes reveal inter-strain incompatibility and the evolution of recombination.</title>
        <authorList>
            <person name="Ross J.A."/>
            <person name="Koboldt D.C."/>
            <person name="Staisch J.E."/>
            <person name="Chamberlin H.M."/>
            <person name="Gupta B.P."/>
            <person name="Miller R.D."/>
            <person name="Baird S.E."/>
            <person name="Haag E.S."/>
        </authorList>
    </citation>
    <scope>NUCLEOTIDE SEQUENCE [LARGE SCALE GENOMIC DNA]</scope>
    <source>
        <strain evidence="2 3">AF16</strain>
    </source>
</reference>
<keyword evidence="1" id="KW-1133">Transmembrane helix</keyword>
<dbReference type="CTD" id="68918681"/>
<feature type="transmembrane region" description="Helical" evidence="1">
    <location>
        <begin position="99"/>
        <end position="118"/>
    </location>
</feature>
<evidence type="ECO:0000256" key="1">
    <source>
        <dbReference type="SAM" id="Phobius"/>
    </source>
</evidence>
<organism evidence="2 3">
    <name type="scientific">Caenorhabditis briggsae</name>
    <dbReference type="NCBI Taxonomy" id="6238"/>
    <lineage>
        <taxon>Eukaryota</taxon>
        <taxon>Metazoa</taxon>
        <taxon>Ecdysozoa</taxon>
        <taxon>Nematoda</taxon>
        <taxon>Chromadorea</taxon>
        <taxon>Rhabditida</taxon>
        <taxon>Rhabditina</taxon>
        <taxon>Rhabditomorpha</taxon>
        <taxon>Rhabditoidea</taxon>
        <taxon>Rhabditidae</taxon>
        <taxon>Peloderinae</taxon>
        <taxon>Caenorhabditis</taxon>
    </lineage>
</organism>
<keyword evidence="1" id="KW-0812">Transmembrane</keyword>
<dbReference type="AlphaFoldDB" id="B6IFU8"/>
<protein>
    <submittedName>
        <fullName evidence="2">Protein CBG27225</fullName>
    </submittedName>
</protein>
<dbReference type="RefSeq" id="XP_045098334.1">
    <property type="nucleotide sequence ID" value="XM_045238139.1"/>
</dbReference>
<feature type="transmembrane region" description="Helical" evidence="1">
    <location>
        <begin position="130"/>
        <end position="146"/>
    </location>
</feature>
<dbReference type="WormBase" id="CBG27225">
    <property type="protein sequence ID" value="CBP36596"/>
    <property type="gene ID" value="WBGene00088639"/>
</dbReference>
<name>B6IFU8_CAEBR</name>
<proteinExistence type="predicted"/>
<sequence length="171" mass="19698">MSENRIAPFFSSEKTMSCSIFILSVATSDNLEETLYIYGGLYFAYRCLNIGKTMCYEGELQPNKYYINHVKLLSIGGMVHSVIQLYLKLYLDFQLWSHYIVLCATIACYTAFFIHQTWKIIDFCATDRGIMYFFSTGTLLLSATSFSKTFEARWSGCCMFTLQSNRLVFCS</sequence>
<gene>
    <name evidence="2 4" type="ORF">CBG27225</name>
    <name evidence="2" type="ORF">CBG_27225</name>
</gene>
<dbReference type="Proteomes" id="UP000008549">
    <property type="component" value="Unassembled WGS sequence"/>
</dbReference>
<keyword evidence="3" id="KW-1185">Reference proteome</keyword>
<dbReference type="HOGENOM" id="CLU_1564296_0_0_1"/>
<dbReference type="InParanoid" id="B6IFU8"/>
<reference evidence="2 3" key="1">
    <citation type="journal article" date="2003" name="PLoS Biol.">
        <title>The genome sequence of Caenorhabditis briggsae: a platform for comparative genomics.</title>
        <authorList>
            <person name="Stein L.D."/>
            <person name="Bao Z."/>
            <person name="Blasiar D."/>
            <person name="Blumenthal T."/>
            <person name="Brent M.R."/>
            <person name="Chen N."/>
            <person name="Chinwalla A."/>
            <person name="Clarke L."/>
            <person name="Clee C."/>
            <person name="Coghlan A."/>
            <person name="Coulson A."/>
            <person name="D'Eustachio P."/>
            <person name="Fitch D.H."/>
            <person name="Fulton L.A."/>
            <person name="Fulton R.E."/>
            <person name="Griffiths-Jones S."/>
            <person name="Harris T.W."/>
            <person name="Hillier L.W."/>
            <person name="Kamath R."/>
            <person name="Kuwabara P.E."/>
            <person name="Mardis E.R."/>
            <person name="Marra M.A."/>
            <person name="Miner T.L."/>
            <person name="Minx P."/>
            <person name="Mullikin J.C."/>
            <person name="Plumb R.W."/>
            <person name="Rogers J."/>
            <person name="Schein J.E."/>
            <person name="Sohrmann M."/>
            <person name="Spieth J."/>
            <person name="Stajich J.E."/>
            <person name="Wei C."/>
            <person name="Willey D."/>
            <person name="Wilson R.K."/>
            <person name="Durbin R."/>
            <person name="Waterston R.H."/>
        </authorList>
    </citation>
    <scope>NUCLEOTIDE SEQUENCE [LARGE SCALE GENOMIC DNA]</scope>
    <source>
        <strain evidence="2 3">AF16</strain>
    </source>
</reference>
<dbReference type="KEGG" id="cbr:CBG_27225"/>
<dbReference type="EMBL" id="HE601135">
    <property type="protein sequence ID" value="CAR98764.1"/>
    <property type="molecule type" value="Genomic_DNA"/>
</dbReference>
<keyword evidence="1" id="KW-0472">Membrane</keyword>
<evidence type="ECO:0000313" key="2">
    <source>
        <dbReference type="EMBL" id="CAR98764.1"/>
    </source>
</evidence>